<dbReference type="Proteomes" id="UP000242415">
    <property type="component" value="Unassembled WGS sequence"/>
</dbReference>
<sequence>MDVSSAPEYRQEYVDRGGDRIGLQIYPDPEGVTGAPVAVICPAMGVPARYYRPFAADLRAAGLAVAVADLRGTGASTPLPSRASGYGYAELVADVGAVLDALKPHRDGRPTLLLGHSLGGQAAALHLALTGDATVDGLALVASGVPYWRAFPGAIRYGILPYTQGIAATAALLRVWPGWGFGGRQARGVIRDWAYAARTGRFPLIDGIDPQAALRAVTTPVLALSVDGDRYTPHETLDYLCAKLAGAPVRRERHRPDSPVDHFTWVRSGAPIAARIAAFAADLRTPAH</sequence>
<protein>
    <submittedName>
        <fullName evidence="2">Predicted alpha/beta hydrolase</fullName>
    </submittedName>
</protein>
<dbReference type="Pfam" id="PF12146">
    <property type="entry name" value="Hydrolase_4"/>
    <property type="match status" value="1"/>
</dbReference>
<keyword evidence="2" id="KW-0378">Hydrolase</keyword>
<organism evidence="2 3">
    <name type="scientific">Micromonospora pattaloongensis</name>
    <dbReference type="NCBI Taxonomy" id="405436"/>
    <lineage>
        <taxon>Bacteria</taxon>
        <taxon>Bacillati</taxon>
        <taxon>Actinomycetota</taxon>
        <taxon>Actinomycetes</taxon>
        <taxon>Micromonosporales</taxon>
        <taxon>Micromonosporaceae</taxon>
        <taxon>Micromonospora</taxon>
    </lineage>
</organism>
<dbReference type="GO" id="GO:0016787">
    <property type="term" value="F:hydrolase activity"/>
    <property type="evidence" value="ECO:0007669"/>
    <property type="project" value="UniProtKB-KW"/>
</dbReference>
<dbReference type="SUPFAM" id="SSF53474">
    <property type="entry name" value="alpha/beta-Hydrolases"/>
    <property type="match status" value="1"/>
</dbReference>
<dbReference type="InterPro" id="IPR050228">
    <property type="entry name" value="Carboxylesterase_BioH"/>
</dbReference>
<dbReference type="PANTHER" id="PTHR43194">
    <property type="entry name" value="HYDROLASE ALPHA/BETA FOLD FAMILY"/>
    <property type="match status" value="1"/>
</dbReference>
<evidence type="ECO:0000313" key="2">
    <source>
        <dbReference type="EMBL" id="SDZ06003.1"/>
    </source>
</evidence>
<dbReference type="EMBL" id="FNPH01000005">
    <property type="protein sequence ID" value="SDZ06003.1"/>
    <property type="molecule type" value="Genomic_DNA"/>
</dbReference>
<dbReference type="PANTHER" id="PTHR43194:SF2">
    <property type="entry name" value="PEROXISOMAL MEMBRANE PROTEIN LPX1"/>
    <property type="match status" value="1"/>
</dbReference>
<evidence type="ECO:0000259" key="1">
    <source>
        <dbReference type="Pfam" id="PF12146"/>
    </source>
</evidence>
<feature type="domain" description="Serine aminopeptidase S33" evidence="1">
    <location>
        <begin position="39"/>
        <end position="204"/>
    </location>
</feature>
<accession>A0A1H3PYJ2</accession>
<dbReference type="InterPro" id="IPR022742">
    <property type="entry name" value="Hydrolase_4"/>
</dbReference>
<reference evidence="3" key="1">
    <citation type="submission" date="2016-10" db="EMBL/GenBank/DDBJ databases">
        <authorList>
            <person name="Varghese N."/>
            <person name="Submissions S."/>
        </authorList>
    </citation>
    <scope>NUCLEOTIDE SEQUENCE [LARGE SCALE GENOMIC DNA]</scope>
    <source>
        <strain evidence="3">DSM 45245</strain>
    </source>
</reference>
<dbReference type="OrthoDB" id="4536625at2"/>
<dbReference type="InterPro" id="IPR029058">
    <property type="entry name" value="AB_hydrolase_fold"/>
</dbReference>
<name>A0A1H3PYJ2_9ACTN</name>
<gene>
    <name evidence="2" type="ORF">SAMN05444365_105105</name>
</gene>
<keyword evidence="3" id="KW-1185">Reference proteome</keyword>
<dbReference type="PIRSF" id="PIRSF037442">
    <property type="entry name" value="UCP037442_abhydr"/>
    <property type="match status" value="1"/>
</dbReference>
<proteinExistence type="predicted"/>
<evidence type="ECO:0000313" key="3">
    <source>
        <dbReference type="Proteomes" id="UP000242415"/>
    </source>
</evidence>
<dbReference type="InterPro" id="IPR017208">
    <property type="entry name" value="UCP037442_abhydr"/>
</dbReference>
<dbReference type="STRING" id="405436.SAMN05444365_105105"/>
<dbReference type="Gene3D" id="3.40.50.1820">
    <property type="entry name" value="alpha/beta hydrolase"/>
    <property type="match status" value="1"/>
</dbReference>
<dbReference type="AlphaFoldDB" id="A0A1H3PYJ2"/>